<evidence type="ECO:0000256" key="7">
    <source>
        <dbReference type="ARBA" id="ARBA00047625"/>
    </source>
</evidence>
<dbReference type="GO" id="GO:0019450">
    <property type="term" value="P:L-cysteine catabolic process to pyruvate"/>
    <property type="evidence" value="ECO:0007669"/>
    <property type="project" value="TreeGrafter"/>
</dbReference>
<dbReference type="GO" id="GO:0019346">
    <property type="term" value="P:transsulfuration"/>
    <property type="evidence" value="ECO:0007669"/>
    <property type="project" value="InterPro"/>
</dbReference>
<evidence type="ECO:0000313" key="11">
    <source>
        <dbReference type="Proteomes" id="UP000253083"/>
    </source>
</evidence>
<dbReference type="AlphaFoldDB" id="A0A395JJK6"/>
<dbReference type="Proteomes" id="UP000253083">
    <property type="component" value="Unassembled WGS sequence"/>
</dbReference>
<proteinExistence type="inferred from homology"/>
<protein>
    <submittedName>
        <fullName evidence="10">Cystathionine beta-lyase</fullName>
    </submittedName>
</protein>
<evidence type="ECO:0000256" key="6">
    <source>
        <dbReference type="ARBA" id="ARBA00047517"/>
    </source>
</evidence>
<dbReference type="InterPro" id="IPR015422">
    <property type="entry name" value="PyrdxlP-dep_Trfase_small"/>
</dbReference>
<evidence type="ECO:0000256" key="8">
    <source>
        <dbReference type="PIRSR" id="PIRSR001434-2"/>
    </source>
</evidence>
<comment type="cofactor">
    <cofactor evidence="1 9">
        <name>pyridoxal 5'-phosphate</name>
        <dbReference type="ChEBI" id="CHEBI:597326"/>
    </cofactor>
</comment>
<reference evidence="10 11" key="1">
    <citation type="submission" date="2018-06" db="EMBL/GenBank/DDBJ databases">
        <title>Genomic Encyclopedia of Type Strains, Phase IV (KMG-IV): sequencing the most valuable type-strain genomes for metagenomic binning, comparative biology and taxonomic classification.</title>
        <authorList>
            <person name="Goeker M."/>
        </authorList>
    </citation>
    <scope>NUCLEOTIDE SEQUENCE [LARGE SCALE GENOMIC DNA]</scope>
    <source>
        <strain evidence="10 11">DSM 24032</strain>
    </source>
</reference>
<comment type="caution">
    <text evidence="10">The sequence shown here is derived from an EMBL/GenBank/DDBJ whole genome shotgun (WGS) entry which is preliminary data.</text>
</comment>
<evidence type="ECO:0000256" key="3">
    <source>
        <dbReference type="ARBA" id="ARBA00022898"/>
    </source>
</evidence>
<dbReference type="PROSITE" id="PS00868">
    <property type="entry name" value="CYS_MET_METAB_PP"/>
    <property type="match status" value="1"/>
</dbReference>
<accession>A0A395JJK6</accession>
<keyword evidence="3 8" id="KW-0663">Pyridoxal phosphate</keyword>
<dbReference type="InterPro" id="IPR000277">
    <property type="entry name" value="Cys/Met-Metab_PyrdxlP-dep_enz"/>
</dbReference>
<gene>
    <name evidence="10" type="ORF">DFR28_105203</name>
</gene>
<dbReference type="PIRSF" id="PIRSF001434">
    <property type="entry name" value="CGS"/>
    <property type="match status" value="1"/>
</dbReference>
<name>A0A395JJK6_9GAMM</name>
<evidence type="ECO:0000256" key="1">
    <source>
        <dbReference type="ARBA" id="ARBA00001933"/>
    </source>
</evidence>
<dbReference type="GO" id="GO:0030170">
    <property type="term" value="F:pyridoxal phosphate binding"/>
    <property type="evidence" value="ECO:0007669"/>
    <property type="project" value="InterPro"/>
</dbReference>
<comment type="catalytic activity">
    <reaction evidence="6">
        <text>L,L-cystathionine + H2O = L-homocysteine + pyruvate + NH4(+)</text>
        <dbReference type="Rhea" id="RHEA:13965"/>
        <dbReference type="ChEBI" id="CHEBI:15361"/>
        <dbReference type="ChEBI" id="CHEBI:15377"/>
        <dbReference type="ChEBI" id="CHEBI:28938"/>
        <dbReference type="ChEBI" id="CHEBI:58161"/>
        <dbReference type="ChEBI" id="CHEBI:58199"/>
    </reaction>
</comment>
<dbReference type="PANTHER" id="PTHR43500:SF1">
    <property type="entry name" value="CYSTATHIONINE BETA-LYASE-RELATED"/>
    <property type="match status" value="1"/>
</dbReference>
<evidence type="ECO:0000256" key="2">
    <source>
        <dbReference type="ARBA" id="ARBA00009077"/>
    </source>
</evidence>
<dbReference type="InterPro" id="IPR054542">
    <property type="entry name" value="Cys_met_metab_PP"/>
</dbReference>
<comment type="pathway">
    <text evidence="5">Amino-acid biosynthesis; L-methionine biosynthesis via de novo pathway; L-homocysteine from L-cystathionine: step 1/1.</text>
</comment>
<dbReference type="FunFam" id="3.40.640.10:FF:000046">
    <property type="entry name" value="Cystathionine gamma-lyase"/>
    <property type="match status" value="1"/>
</dbReference>
<dbReference type="PANTHER" id="PTHR43500">
    <property type="entry name" value="CYSTATHIONINE BETA-LYASE-RELATED"/>
    <property type="match status" value="1"/>
</dbReference>
<dbReference type="EMBL" id="QNRT01000005">
    <property type="protein sequence ID" value="RBP48864.1"/>
    <property type="molecule type" value="Genomic_DNA"/>
</dbReference>
<sequence length="389" mass="42634">MKDDTQLVAVGRNKKYTGSAVNPRIARASTIVFDSVEEMLAAGREKDNGAEFYGRRGTATTFAFTEAMCELEQAAGCYVYPCGTSAITASLMSFLSAGDHLLVVDSVYEPTREFCDGTLARYGVETSYYDPLIIPEASIRENTKVIFIESPGSLTMEVQDIVGVVAAAKAHGITTIMDNTYATPLNFKPLAVGVDISVHSATKYLSGHSDVMLGVASANQAHWPQLQARSYELGLCASVDDIYTTLRGIRTLGVRMREQASNAQLIAEWLAEQPEVDHLRHPNFSSCPGYEYFARDMSASNGLFSVVLRQNNPAAINALVDGMRHFKIGFSWGGYESLILAASEFSARRTATAWDESKGLIRLSIGLEDPQDLIDDLNMAFVRYREVLR</sequence>
<comment type="catalytic activity">
    <reaction evidence="7">
        <text>an S-substituted L-cysteine + H2O = a thiol + pyruvate + NH4(+)</text>
        <dbReference type="Rhea" id="RHEA:18121"/>
        <dbReference type="ChEBI" id="CHEBI:15361"/>
        <dbReference type="ChEBI" id="CHEBI:15377"/>
        <dbReference type="ChEBI" id="CHEBI:28938"/>
        <dbReference type="ChEBI" id="CHEBI:29256"/>
        <dbReference type="ChEBI" id="CHEBI:58717"/>
        <dbReference type="EC" id="4.4.1.13"/>
    </reaction>
</comment>
<keyword evidence="11" id="KW-1185">Reference proteome</keyword>
<evidence type="ECO:0000313" key="10">
    <source>
        <dbReference type="EMBL" id="RBP48864.1"/>
    </source>
</evidence>
<evidence type="ECO:0000256" key="4">
    <source>
        <dbReference type="ARBA" id="ARBA00023239"/>
    </source>
</evidence>
<dbReference type="FunCoup" id="A0A395JJK6">
    <property type="interactions" value="125"/>
</dbReference>
<comment type="similarity">
    <text evidence="2 9">Belongs to the trans-sulfuration enzymes family.</text>
</comment>
<dbReference type="InterPro" id="IPR006233">
    <property type="entry name" value="Cys_b_lyase_bac"/>
</dbReference>
<evidence type="ECO:0000256" key="5">
    <source>
        <dbReference type="ARBA" id="ARBA00046315"/>
    </source>
</evidence>
<dbReference type="RefSeq" id="WP_113955456.1">
    <property type="nucleotide sequence ID" value="NZ_QNRT01000005.1"/>
</dbReference>
<dbReference type="Pfam" id="PF01053">
    <property type="entry name" value="Cys_Met_Meta_PP"/>
    <property type="match status" value="1"/>
</dbReference>
<dbReference type="Gene3D" id="3.90.1150.10">
    <property type="entry name" value="Aspartate Aminotransferase, domain 1"/>
    <property type="match status" value="1"/>
</dbReference>
<feature type="modified residue" description="N6-(pyridoxal phosphate)lysine" evidence="8">
    <location>
        <position position="203"/>
    </location>
</feature>
<dbReference type="InterPro" id="IPR015424">
    <property type="entry name" value="PyrdxlP-dep_Trfase"/>
</dbReference>
<organism evidence="10 11">
    <name type="scientific">Arenicella xantha</name>
    <dbReference type="NCBI Taxonomy" id="644221"/>
    <lineage>
        <taxon>Bacteria</taxon>
        <taxon>Pseudomonadati</taxon>
        <taxon>Pseudomonadota</taxon>
        <taxon>Gammaproteobacteria</taxon>
        <taxon>Arenicellales</taxon>
        <taxon>Arenicellaceae</taxon>
        <taxon>Arenicella</taxon>
    </lineage>
</organism>
<evidence type="ECO:0000256" key="9">
    <source>
        <dbReference type="RuleBase" id="RU362118"/>
    </source>
</evidence>
<keyword evidence="4 10" id="KW-0456">Lyase</keyword>
<dbReference type="SUPFAM" id="SSF53383">
    <property type="entry name" value="PLP-dependent transferases"/>
    <property type="match status" value="1"/>
</dbReference>
<dbReference type="NCBIfam" id="TIGR01324">
    <property type="entry name" value="cysta_beta_ly_B"/>
    <property type="match status" value="1"/>
</dbReference>
<dbReference type="OrthoDB" id="9805807at2"/>
<dbReference type="InterPro" id="IPR015421">
    <property type="entry name" value="PyrdxlP-dep_Trfase_major"/>
</dbReference>
<dbReference type="Gene3D" id="3.40.640.10">
    <property type="entry name" value="Type I PLP-dependent aspartate aminotransferase-like (Major domain)"/>
    <property type="match status" value="1"/>
</dbReference>
<dbReference type="GO" id="GO:0047804">
    <property type="term" value="F:cysteine-S-conjugate beta-lyase activity"/>
    <property type="evidence" value="ECO:0007669"/>
    <property type="project" value="UniProtKB-EC"/>
</dbReference>
<dbReference type="InParanoid" id="A0A395JJK6"/>